<evidence type="ECO:0000313" key="1">
    <source>
        <dbReference type="EMBL" id="VVB16761.1"/>
    </source>
</evidence>
<comment type="caution">
    <text evidence="1">The sequence shown here is derived from an EMBL/GenBank/DDBJ whole genome shotgun (WGS) entry which is preliminary data.</text>
</comment>
<reference evidence="1" key="1">
    <citation type="submission" date="2019-07" db="EMBL/GenBank/DDBJ databases">
        <authorList>
            <person name="Dittberner H."/>
        </authorList>
    </citation>
    <scope>NUCLEOTIDE SEQUENCE [LARGE SCALE GENOMIC DNA]</scope>
</reference>
<dbReference type="Proteomes" id="UP000489600">
    <property type="component" value="Unassembled WGS sequence"/>
</dbReference>
<proteinExistence type="predicted"/>
<evidence type="ECO:0000313" key="2">
    <source>
        <dbReference type="Proteomes" id="UP000489600"/>
    </source>
</evidence>
<sequence length="199" mass="21718">MGKVVRLVRGSWRKNAEGEWNLELIPTEVSYGVMALANRTRGSTFGAVSNVLPDDDIHHHGNSPFPNPTNFKRAKSCRGIDDTLVFWQGLLGKCYIHASESVFNEIFNSDEVAMVRVSTPAVPTMVLEAPPNPISPDFDDCDGSSTGSSNDIGILDGCEIMPRNNVVLLDEDLDILEESVRFNTPTPRPVTGGSINIFA</sequence>
<keyword evidence="2" id="KW-1185">Reference proteome</keyword>
<gene>
    <name evidence="1" type="ORF">ANE_LOCUS27205</name>
</gene>
<accession>A0A565CT54</accession>
<protein>
    <submittedName>
        <fullName evidence="1">Uncharacterized protein</fullName>
    </submittedName>
</protein>
<organism evidence="1 2">
    <name type="scientific">Arabis nemorensis</name>
    <dbReference type="NCBI Taxonomy" id="586526"/>
    <lineage>
        <taxon>Eukaryota</taxon>
        <taxon>Viridiplantae</taxon>
        <taxon>Streptophyta</taxon>
        <taxon>Embryophyta</taxon>
        <taxon>Tracheophyta</taxon>
        <taxon>Spermatophyta</taxon>
        <taxon>Magnoliopsida</taxon>
        <taxon>eudicotyledons</taxon>
        <taxon>Gunneridae</taxon>
        <taxon>Pentapetalae</taxon>
        <taxon>rosids</taxon>
        <taxon>malvids</taxon>
        <taxon>Brassicales</taxon>
        <taxon>Brassicaceae</taxon>
        <taxon>Arabideae</taxon>
        <taxon>Arabis</taxon>
    </lineage>
</organism>
<dbReference type="AlphaFoldDB" id="A0A565CT54"/>
<dbReference type="EMBL" id="CABITT030000008">
    <property type="protein sequence ID" value="VVB16761.1"/>
    <property type="molecule type" value="Genomic_DNA"/>
</dbReference>
<name>A0A565CT54_9BRAS</name>